<protein>
    <recommendedName>
        <fullName evidence="1">Endonuclease/exonuclease/phosphatase domain-containing protein</fullName>
    </recommendedName>
</protein>
<proteinExistence type="predicted"/>
<dbReference type="GO" id="GO:0003824">
    <property type="term" value="F:catalytic activity"/>
    <property type="evidence" value="ECO:0007669"/>
    <property type="project" value="InterPro"/>
</dbReference>
<sequence>MQNLFRHTFFPHPDIICLCETWATTDFTLPASLQDYTLHIAPVTKEKSSGHASGGIAIIAKKSLNITILDSSDSWLIAKATLGPTSIIIGNVYLRPQRNIASSLELLQLAIDEITQSHEHYACFLTCDFNAHVGPLGQISKEIILGTNLTEQRISNDQKIDTKGRLLTNFMLDNSFILLNGRTPSDSPGKFTYYGNGLSTIDFDWANIQSLPMINDMEVLHVENPSDHFPLLLTILNPHCAASAEHSTSTSKVVKTTYPWLPASRSEFKLQMLQSAKIVVDFNNTPIDDLSENLYNAVIESAQYACMVKKSPIPTNFKDPEKSAYINAKKNFKVLVKNKKRQSHKKTLESLANIKNAADFWATIKKHRKKHKSNATPIDIENWNSFYELIIPPKEPDDTLFYGKKLNLLTQYCQSNKLVVNVDKTRIIYCRLAGRLPRDLNFRFGDQKIEITENYEYLGLTDSASGFSHPLQSTPSTKLAQLSAQSSESSSQPKPTLYPTLLYASPIRALANLEFIEKIQCEFFKRVFGLPKTTAGALLRVELGRPRLAFIVKTISIK</sequence>
<dbReference type="SUPFAM" id="SSF56219">
    <property type="entry name" value="DNase I-like"/>
    <property type="match status" value="1"/>
</dbReference>
<gene>
    <name evidence="2" type="ORF">HICCMSTLAB_LOCUS11274</name>
</gene>
<organism evidence="2 3">
    <name type="scientific">Cotesia congregata</name>
    <name type="common">Parasitoid wasp</name>
    <name type="synonym">Apanteles congregatus</name>
    <dbReference type="NCBI Taxonomy" id="51543"/>
    <lineage>
        <taxon>Eukaryota</taxon>
        <taxon>Metazoa</taxon>
        <taxon>Ecdysozoa</taxon>
        <taxon>Arthropoda</taxon>
        <taxon>Hexapoda</taxon>
        <taxon>Insecta</taxon>
        <taxon>Pterygota</taxon>
        <taxon>Neoptera</taxon>
        <taxon>Endopterygota</taxon>
        <taxon>Hymenoptera</taxon>
        <taxon>Apocrita</taxon>
        <taxon>Ichneumonoidea</taxon>
        <taxon>Braconidae</taxon>
        <taxon>Microgastrinae</taxon>
        <taxon>Cotesia</taxon>
    </lineage>
</organism>
<name>A0A8J2HQH1_COTCN</name>
<evidence type="ECO:0000313" key="3">
    <source>
        <dbReference type="Proteomes" id="UP000786811"/>
    </source>
</evidence>
<dbReference type="InterPro" id="IPR005135">
    <property type="entry name" value="Endo/exonuclease/phosphatase"/>
</dbReference>
<evidence type="ECO:0000259" key="1">
    <source>
        <dbReference type="Pfam" id="PF14529"/>
    </source>
</evidence>
<comment type="caution">
    <text evidence="2">The sequence shown here is derived from an EMBL/GenBank/DDBJ whole genome shotgun (WGS) entry which is preliminary data.</text>
</comment>
<dbReference type="Pfam" id="PF14529">
    <property type="entry name" value="Exo_endo_phos_2"/>
    <property type="match status" value="1"/>
</dbReference>
<accession>A0A8J2HQH1</accession>
<dbReference type="AlphaFoldDB" id="A0A8J2HQH1"/>
<dbReference type="InterPro" id="IPR036691">
    <property type="entry name" value="Endo/exonu/phosph_ase_sf"/>
</dbReference>
<reference evidence="2" key="1">
    <citation type="submission" date="2021-04" db="EMBL/GenBank/DDBJ databases">
        <authorList>
            <person name="Chebbi M.A.C M."/>
        </authorList>
    </citation>
    <scope>NUCLEOTIDE SEQUENCE</scope>
</reference>
<evidence type="ECO:0000313" key="2">
    <source>
        <dbReference type="EMBL" id="CAG5102967.1"/>
    </source>
</evidence>
<keyword evidence="3" id="KW-1185">Reference proteome</keyword>
<dbReference type="OrthoDB" id="410104at2759"/>
<dbReference type="EMBL" id="CAJNRD030001123">
    <property type="protein sequence ID" value="CAG5102967.1"/>
    <property type="molecule type" value="Genomic_DNA"/>
</dbReference>
<feature type="domain" description="Endonuclease/exonuclease/phosphatase" evidence="1">
    <location>
        <begin position="88"/>
        <end position="231"/>
    </location>
</feature>
<dbReference type="Proteomes" id="UP000786811">
    <property type="component" value="Unassembled WGS sequence"/>
</dbReference>
<dbReference type="Gene3D" id="3.60.10.10">
    <property type="entry name" value="Endonuclease/exonuclease/phosphatase"/>
    <property type="match status" value="1"/>
</dbReference>